<name>Q4S7C6_TETNG</name>
<evidence type="ECO:0000313" key="1">
    <source>
        <dbReference type="EMBL" id="CAG03456.1"/>
    </source>
</evidence>
<accession>Q4S7C6</accession>
<dbReference type="KEGG" id="tng:GSTEN00022845G001"/>
<protein>
    <submittedName>
        <fullName evidence="1">(spotted green pufferfish) hypothetical protein</fullName>
    </submittedName>
</protein>
<reference evidence="1" key="1">
    <citation type="journal article" date="2004" name="Nature">
        <title>Genome duplication in the teleost fish Tetraodon nigroviridis reveals the early vertebrate proto-karyotype.</title>
        <authorList>
            <person name="Jaillon O."/>
            <person name="Aury J.-M."/>
            <person name="Brunet F."/>
            <person name="Petit J.-L."/>
            <person name="Stange-Thomann N."/>
            <person name="Mauceli E."/>
            <person name="Bouneau L."/>
            <person name="Fischer C."/>
            <person name="Ozouf-Costaz C."/>
            <person name="Bernot A."/>
            <person name="Nicaud S."/>
            <person name="Jaffe D."/>
            <person name="Fisher S."/>
            <person name="Lutfalla G."/>
            <person name="Dossat C."/>
            <person name="Segurens B."/>
            <person name="Dasilva C."/>
            <person name="Salanoubat M."/>
            <person name="Levy M."/>
            <person name="Boudet N."/>
            <person name="Castellano S."/>
            <person name="Anthouard V."/>
            <person name="Jubin C."/>
            <person name="Castelli V."/>
            <person name="Katinka M."/>
            <person name="Vacherie B."/>
            <person name="Biemont C."/>
            <person name="Skalli Z."/>
            <person name="Cattolico L."/>
            <person name="Poulain J."/>
            <person name="De Berardinis V."/>
            <person name="Cruaud C."/>
            <person name="Duprat S."/>
            <person name="Brottier P."/>
            <person name="Coutanceau J.-P."/>
            <person name="Gouzy J."/>
            <person name="Parra G."/>
            <person name="Lardier G."/>
            <person name="Chapple C."/>
            <person name="McKernan K.J."/>
            <person name="McEwan P."/>
            <person name="Bosak S."/>
            <person name="Kellis M."/>
            <person name="Volff J.-N."/>
            <person name="Guigo R."/>
            <person name="Zody M.C."/>
            <person name="Mesirov J."/>
            <person name="Lindblad-Toh K."/>
            <person name="Birren B."/>
            <person name="Nusbaum C."/>
            <person name="Kahn D."/>
            <person name="Robinson-Rechavi M."/>
            <person name="Laudet V."/>
            <person name="Schachter V."/>
            <person name="Quetier F."/>
            <person name="Saurin W."/>
            <person name="Scarpelli C."/>
            <person name="Wincker P."/>
            <person name="Lander E.S."/>
            <person name="Weissenbach J."/>
            <person name="Roest Crollius H."/>
        </authorList>
    </citation>
    <scope>NUCLEOTIDE SEQUENCE [LARGE SCALE GENOMIC DNA]</scope>
</reference>
<organism evidence="1">
    <name type="scientific">Tetraodon nigroviridis</name>
    <name type="common">Spotted green pufferfish</name>
    <name type="synonym">Chelonodon nigroviridis</name>
    <dbReference type="NCBI Taxonomy" id="99883"/>
    <lineage>
        <taxon>Eukaryota</taxon>
        <taxon>Metazoa</taxon>
        <taxon>Chordata</taxon>
        <taxon>Craniata</taxon>
        <taxon>Vertebrata</taxon>
        <taxon>Euteleostomi</taxon>
        <taxon>Actinopterygii</taxon>
        <taxon>Neopterygii</taxon>
        <taxon>Teleostei</taxon>
        <taxon>Neoteleostei</taxon>
        <taxon>Acanthomorphata</taxon>
        <taxon>Eupercaria</taxon>
        <taxon>Tetraodontiformes</taxon>
        <taxon>Tetradontoidea</taxon>
        <taxon>Tetraodontidae</taxon>
        <taxon>Tetraodon</taxon>
    </lineage>
</organism>
<dbReference type="AlphaFoldDB" id="Q4S7C6"/>
<reference evidence="1" key="2">
    <citation type="submission" date="2004-02" db="EMBL/GenBank/DDBJ databases">
        <authorList>
            <consortium name="Genoscope"/>
            <consortium name="Whitehead Institute Centre for Genome Research"/>
        </authorList>
    </citation>
    <scope>NUCLEOTIDE SEQUENCE</scope>
</reference>
<gene>
    <name evidence="1" type="ORF">GSTENG00022845001</name>
</gene>
<dbReference type="EMBL" id="CAAE01014716">
    <property type="protein sequence ID" value="CAG03456.1"/>
    <property type="molecule type" value="Genomic_DNA"/>
</dbReference>
<comment type="caution">
    <text evidence="1">The sequence shown here is derived from an EMBL/GenBank/DDBJ whole genome shotgun (WGS) entry which is preliminary data.</text>
</comment>
<proteinExistence type="predicted"/>
<sequence>MASDFEYSNKVWCLYLAGPKEGNGIFGFKPISLGLALSHLPVKLSPRGEIFLLAQNGKKQLLLPLNEEGAKARSGGEVFTDVHAQEPGAAHPFHCSTIDVASVTRLPGITRRLLALDDIPLFLTLTGRSSMERGQEINSGGPPDSTGGVFKELACWTLPITKHKIFILSAHLTISDLWNLVIYLAGHSILR</sequence>